<dbReference type="EMBL" id="JALJOQ010000008">
    <property type="protein sequence ID" value="KAK9812186.1"/>
    <property type="molecule type" value="Genomic_DNA"/>
</dbReference>
<gene>
    <name evidence="2" type="ORF">WJX73_002648</name>
</gene>
<feature type="compositionally biased region" description="Polar residues" evidence="1">
    <location>
        <begin position="1"/>
        <end position="21"/>
    </location>
</feature>
<evidence type="ECO:0000313" key="2">
    <source>
        <dbReference type="EMBL" id="KAK9812186.1"/>
    </source>
</evidence>
<accession>A0AAW1PFC7</accession>
<feature type="region of interest" description="Disordered" evidence="1">
    <location>
        <begin position="1"/>
        <end position="41"/>
    </location>
</feature>
<evidence type="ECO:0000256" key="1">
    <source>
        <dbReference type="SAM" id="MobiDB-lite"/>
    </source>
</evidence>
<dbReference type="Proteomes" id="UP001465755">
    <property type="component" value="Unassembled WGS sequence"/>
</dbReference>
<dbReference type="AlphaFoldDB" id="A0AAW1PFC7"/>
<keyword evidence="3" id="KW-1185">Reference proteome</keyword>
<organism evidence="2 3">
    <name type="scientific">Symbiochloris irregularis</name>
    <dbReference type="NCBI Taxonomy" id="706552"/>
    <lineage>
        <taxon>Eukaryota</taxon>
        <taxon>Viridiplantae</taxon>
        <taxon>Chlorophyta</taxon>
        <taxon>core chlorophytes</taxon>
        <taxon>Trebouxiophyceae</taxon>
        <taxon>Trebouxiales</taxon>
        <taxon>Trebouxiaceae</taxon>
        <taxon>Symbiochloris</taxon>
    </lineage>
</organism>
<sequence>MWSQTPQHSVQGSWTARTDSPCTAGPCSVSRRPAREALQTRSAASHGFTAALLVQPAQSALKARCQHRVLKTSMQRPYAERSVMLFAA</sequence>
<protein>
    <submittedName>
        <fullName evidence="2">Uncharacterized protein</fullName>
    </submittedName>
</protein>
<evidence type="ECO:0000313" key="3">
    <source>
        <dbReference type="Proteomes" id="UP001465755"/>
    </source>
</evidence>
<name>A0AAW1PFC7_9CHLO</name>
<comment type="caution">
    <text evidence="2">The sequence shown here is derived from an EMBL/GenBank/DDBJ whole genome shotgun (WGS) entry which is preliminary data.</text>
</comment>
<proteinExistence type="predicted"/>
<reference evidence="2 3" key="1">
    <citation type="journal article" date="2024" name="Nat. Commun.">
        <title>Phylogenomics reveals the evolutionary origins of lichenization in chlorophyte algae.</title>
        <authorList>
            <person name="Puginier C."/>
            <person name="Libourel C."/>
            <person name="Otte J."/>
            <person name="Skaloud P."/>
            <person name="Haon M."/>
            <person name="Grisel S."/>
            <person name="Petersen M."/>
            <person name="Berrin J.G."/>
            <person name="Delaux P.M."/>
            <person name="Dal Grande F."/>
            <person name="Keller J."/>
        </authorList>
    </citation>
    <scope>NUCLEOTIDE SEQUENCE [LARGE SCALE GENOMIC DNA]</scope>
    <source>
        <strain evidence="2 3">SAG 2036</strain>
    </source>
</reference>